<sequence length="226" mass="23318">MLVGSRSLLDSLLQVAVFTLFPRCIAAQTTINGQTFTNGLAIIDAPSPSNPGHAGSTIPIAVDVSGDGKLAPAASLPGSDLSTRYDFLEIYLVSAQTNINITVSAGPSLLTNETGSTVKHLNWPIPTCIPAGDYNLTFYEASHVNGQGVFTITPIPIPISNPSASGQCPDLNSLQPQPQASNPLSQSPFASGSTISPSSSTSGMITAAPTPALALTLTLLFFLSFC</sequence>
<keyword evidence="2" id="KW-0472">Membrane</keyword>
<protein>
    <submittedName>
        <fullName evidence="4">Uncharacterized protein</fullName>
    </submittedName>
</protein>
<dbReference type="AlphaFoldDB" id="A0AAD7GVT8"/>
<dbReference type="Proteomes" id="UP001221757">
    <property type="component" value="Unassembled WGS sequence"/>
</dbReference>
<evidence type="ECO:0000313" key="5">
    <source>
        <dbReference type="Proteomes" id="UP001221757"/>
    </source>
</evidence>
<feature type="chain" id="PRO_5042273821" evidence="3">
    <location>
        <begin position="28"/>
        <end position="226"/>
    </location>
</feature>
<evidence type="ECO:0000256" key="1">
    <source>
        <dbReference type="SAM" id="MobiDB-lite"/>
    </source>
</evidence>
<feature type="compositionally biased region" description="Low complexity" evidence="1">
    <location>
        <begin position="187"/>
        <end position="196"/>
    </location>
</feature>
<comment type="caution">
    <text evidence="4">The sequence shown here is derived from an EMBL/GenBank/DDBJ whole genome shotgun (WGS) entry which is preliminary data.</text>
</comment>
<evidence type="ECO:0000256" key="3">
    <source>
        <dbReference type="SAM" id="SignalP"/>
    </source>
</evidence>
<organism evidence="4 5">
    <name type="scientific">Mycena rosella</name>
    <name type="common">Pink bonnet</name>
    <name type="synonym">Agaricus rosellus</name>
    <dbReference type="NCBI Taxonomy" id="1033263"/>
    <lineage>
        <taxon>Eukaryota</taxon>
        <taxon>Fungi</taxon>
        <taxon>Dikarya</taxon>
        <taxon>Basidiomycota</taxon>
        <taxon>Agaricomycotina</taxon>
        <taxon>Agaricomycetes</taxon>
        <taxon>Agaricomycetidae</taxon>
        <taxon>Agaricales</taxon>
        <taxon>Marasmiineae</taxon>
        <taxon>Mycenaceae</taxon>
        <taxon>Mycena</taxon>
    </lineage>
</organism>
<name>A0AAD7GVT8_MYCRO</name>
<feature type="region of interest" description="Disordered" evidence="1">
    <location>
        <begin position="166"/>
        <end position="196"/>
    </location>
</feature>
<keyword evidence="2" id="KW-1133">Transmembrane helix</keyword>
<accession>A0AAD7GVT8</accession>
<gene>
    <name evidence="4" type="ORF">B0H17DRAFT_1037012</name>
</gene>
<feature type="transmembrane region" description="Helical" evidence="2">
    <location>
        <begin position="203"/>
        <end position="225"/>
    </location>
</feature>
<feature type="signal peptide" evidence="3">
    <location>
        <begin position="1"/>
        <end position="27"/>
    </location>
</feature>
<proteinExistence type="predicted"/>
<feature type="compositionally biased region" description="Polar residues" evidence="1">
    <location>
        <begin position="166"/>
        <end position="186"/>
    </location>
</feature>
<keyword evidence="5" id="KW-1185">Reference proteome</keyword>
<evidence type="ECO:0000313" key="4">
    <source>
        <dbReference type="EMBL" id="KAJ7706391.1"/>
    </source>
</evidence>
<keyword evidence="3" id="KW-0732">Signal</keyword>
<evidence type="ECO:0000256" key="2">
    <source>
        <dbReference type="SAM" id="Phobius"/>
    </source>
</evidence>
<dbReference type="EMBL" id="JARKIE010000007">
    <property type="protein sequence ID" value="KAJ7706391.1"/>
    <property type="molecule type" value="Genomic_DNA"/>
</dbReference>
<keyword evidence="2" id="KW-0812">Transmembrane</keyword>
<reference evidence="4" key="1">
    <citation type="submission" date="2023-03" db="EMBL/GenBank/DDBJ databases">
        <title>Massive genome expansion in bonnet fungi (Mycena s.s.) driven by repeated elements and novel gene families across ecological guilds.</title>
        <authorList>
            <consortium name="Lawrence Berkeley National Laboratory"/>
            <person name="Harder C.B."/>
            <person name="Miyauchi S."/>
            <person name="Viragh M."/>
            <person name="Kuo A."/>
            <person name="Thoen E."/>
            <person name="Andreopoulos B."/>
            <person name="Lu D."/>
            <person name="Skrede I."/>
            <person name="Drula E."/>
            <person name="Henrissat B."/>
            <person name="Morin E."/>
            <person name="Kohler A."/>
            <person name="Barry K."/>
            <person name="LaButti K."/>
            <person name="Morin E."/>
            <person name="Salamov A."/>
            <person name="Lipzen A."/>
            <person name="Mereny Z."/>
            <person name="Hegedus B."/>
            <person name="Baldrian P."/>
            <person name="Stursova M."/>
            <person name="Weitz H."/>
            <person name="Taylor A."/>
            <person name="Grigoriev I.V."/>
            <person name="Nagy L.G."/>
            <person name="Martin F."/>
            <person name="Kauserud H."/>
        </authorList>
    </citation>
    <scope>NUCLEOTIDE SEQUENCE</scope>
    <source>
        <strain evidence="4">CBHHK067</strain>
    </source>
</reference>